<dbReference type="Proteomes" id="UP000095751">
    <property type="component" value="Unassembled WGS sequence"/>
</dbReference>
<evidence type="ECO:0000313" key="3">
    <source>
        <dbReference type="EMBL" id="OEU16973.1"/>
    </source>
</evidence>
<dbReference type="PANTHER" id="PTHR23074">
    <property type="entry name" value="AAA DOMAIN-CONTAINING"/>
    <property type="match status" value="1"/>
</dbReference>
<dbReference type="Gene3D" id="1.10.8.60">
    <property type="match status" value="1"/>
</dbReference>
<evidence type="ECO:0000256" key="1">
    <source>
        <dbReference type="SAM" id="MobiDB-lite"/>
    </source>
</evidence>
<dbReference type="GO" id="GO:0016887">
    <property type="term" value="F:ATP hydrolysis activity"/>
    <property type="evidence" value="ECO:0007669"/>
    <property type="project" value="InterPro"/>
</dbReference>
<feature type="domain" description="AAA+ ATPase" evidence="2">
    <location>
        <begin position="18"/>
        <end position="162"/>
    </location>
</feature>
<dbReference type="InterPro" id="IPR050304">
    <property type="entry name" value="MT-severing_AAA_ATPase"/>
</dbReference>
<dbReference type="KEGG" id="fcy:FRACYDRAFT_185946"/>
<feature type="compositionally biased region" description="Basic and acidic residues" evidence="1">
    <location>
        <begin position="101"/>
        <end position="113"/>
    </location>
</feature>
<dbReference type="Gene3D" id="3.40.50.300">
    <property type="entry name" value="P-loop containing nucleotide triphosphate hydrolases"/>
    <property type="match status" value="1"/>
</dbReference>
<accession>A0A1E7FGR9</accession>
<name>A0A1E7FGR9_9STRA</name>
<feature type="region of interest" description="Disordered" evidence="1">
    <location>
        <begin position="101"/>
        <end position="126"/>
    </location>
</feature>
<dbReference type="InterPro" id="IPR041569">
    <property type="entry name" value="AAA_lid_3"/>
</dbReference>
<organism evidence="3 4">
    <name type="scientific">Fragilariopsis cylindrus CCMP1102</name>
    <dbReference type="NCBI Taxonomy" id="635003"/>
    <lineage>
        <taxon>Eukaryota</taxon>
        <taxon>Sar</taxon>
        <taxon>Stramenopiles</taxon>
        <taxon>Ochrophyta</taxon>
        <taxon>Bacillariophyta</taxon>
        <taxon>Bacillariophyceae</taxon>
        <taxon>Bacillariophycidae</taxon>
        <taxon>Bacillariales</taxon>
        <taxon>Bacillariaceae</taxon>
        <taxon>Fragilariopsis</taxon>
    </lineage>
</organism>
<dbReference type="InterPro" id="IPR027417">
    <property type="entry name" value="P-loop_NTPase"/>
</dbReference>
<dbReference type="Pfam" id="PF17862">
    <property type="entry name" value="AAA_lid_3"/>
    <property type="match status" value="1"/>
</dbReference>
<dbReference type="OrthoDB" id="10254455at2759"/>
<proteinExistence type="predicted"/>
<dbReference type="SUPFAM" id="SSF52540">
    <property type="entry name" value="P-loop containing nucleoside triphosphate hydrolases"/>
    <property type="match status" value="1"/>
</dbReference>
<sequence length="375" mass="42017">MALPPSLSRAVLKGVRSLPASILMYGPPGCGKTQLAKAVAGEAHASFLSIGPSDILSKYVGESEASIRSVFMEAVRLARNNTESKCTVLFFDEIDALGQSRDEEQEHNVERQRRQSGSRATGDDDNDNSVRVIVVAATNRPEDCDPALIRRFAVQVNVGLPTKKDRKKILKQNMKEIDHAITKKQFSDLAAITDGWSGSDLESLAREAAMAPVRECIRSAAMMKRRRLLSAPREGRKLQQQYQQPKNKKISDGIGAARLQGENKEDQINTNSTHQTSEMVDNDDNDDDAFVRARERLLEEFRNLRLVDIRDYKRALHFLFIRMYPNIHDSPLAEFGWIDEDHNAVGNGGLNEHYDSSSDEEEEEGDEQHEGNLLI</sequence>
<dbReference type="PANTHER" id="PTHR23074:SF83">
    <property type="entry name" value="VACUOLAR PROTEIN SORTING-ASSOCIATED PROTEIN 4A"/>
    <property type="match status" value="1"/>
</dbReference>
<feature type="compositionally biased region" description="Acidic residues" evidence="1">
    <location>
        <begin position="357"/>
        <end position="367"/>
    </location>
</feature>
<feature type="region of interest" description="Disordered" evidence="1">
    <location>
        <begin position="264"/>
        <end position="285"/>
    </location>
</feature>
<dbReference type="InParanoid" id="A0A1E7FGR9"/>
<feature type="region of interest" description="Disordered" evidence="1">
    <location>
        <begin position="348"/>
        <end position="375"/>
    </location>
</feature>
<dbReference type="SMART" id="SM00382">
    <property type="entry name" value="AAA"/>
    <property type="match status" value="1"/>
</dbReference>
<evidence type="ECO:0000259" key="2">
    <source>
        <dbReference type="SMART" id="SM00382"/>
    </source>
</evidence>
<evidence type="ECO:0000313" key="4">
    <source>
        <dbReference type="Proteomes" id="UP000095751"/>
    </source>
</evidence>
<reference evidence="3 4" key="1">
    <citation type="submission" date="2016-09" db="EMBL/GenBank/DDBJ databases">
        <title>Extensive genetic diversity and differential bi-allelic expression allows diatom success in the polar Southern Ocean.</title>
        <authorList>
            <consortium name="DOE Joint Genome Institute"/>
            <person name="Mock T."/>
            <person name="Otillar R.P."/>
            <person name="Strauss J."/>
            <person name="Dupont C."/>
            <person name="Frickenhaus S."/>
            <person name="Maumus F."/>
            <person name="Mcmullan M."/>
            <person name="Sanges R."/>
            <person name="Schmutz J."/>
            <person name="Toseland A."/>
            <person name="Valas R."/>
            <person name="Veluchamy A."/>
            <person name="Ward B.J."/>
            <person name="Allen A."/>
            <person name="Barry K."/>
            <person name="Falciatore A."/>
            <person name="Ferrante M."/>
            <person name="Fortunato A.E."/>
            <person name="Gloeckner G."/>
            <person name="Gruber A."/>
            <person name="Hipkin R."/>
            <person name="Janech M."/>
            <person name="Kroth P."/>
            <person name="Leese F."/>
            <person name="Lindquist E."/>
            <person name="Lyon B.R."/>
            <person name="Martin J."/>
            <person name="Mayer C."/>
            <person name="Parker M."/>
            <person name="Quesneville H."/>
            <person name="Raymond J."/>
            <person name="Uhlig C."/>
            <person name="Valentin K.U."/>
            <person name="Worden A.Z."/>
            <person name="Armbrust E.V."/>
            <person name="Bowler C."/>
            <person name="Green B."/>
            <person name="Moulton V."/>
            <person name="Van Oosterhout C."/>
            <person name="Grigoriev I."/>
        </authorList>
    </citation>
    <scope>NUCLEOTIDE SEQUENCE [LARGE SCALE GENOMIC DNA]</scope>
    <source>
        <strain evidence="3 4">CCMP1102</strain>
    </source>
</reference>
<feature type="compositionally biased region" description="Polar residues" evidence="1">
    <location>
        <begin position="268"/>
        <end position="279"/>
    </location>
</feature>
<dbReference type="InterPro" id="IPR003959">
    <property type="entry name" value="ATPase_AAA_core"/>
</dbReference>
<keyword evidence="4" id="KW-1185">Reference proteome</keyword>
<dbReference type="Pfam" id="PF00004">
    <property type="entry name" value="AAA"/>
    <property type="match status" value="1"/>
</dbReference>
<dbReference type="EMBL" id="KV784358">
    <property type="protein sequence ID" value="OEU16973.1"/>
    <property type="molecule type" value="Genomic_DNA"/>
</dbReference>
<dbReference type="GO" id="GO:0005524">
    <property type="term" value="F:ATP binding"/>
    <property type="evidence" value="ECO:0007669"/>
    <property type="project" value="InterPro"/>
</dbReference>
<dbReference type="InterPro" id="IPR003593">
    <property type="entry name" value="AAA+_ATPase"/>
</dbReference>
<protein>
    <submittedName>
        <fullName evidence="3">AAA-domain-containing protein</fullName>
    </submittedName>
</protein>
<gene>
    <name evidence="3" type="ORF">FRACYDRAFT_185946</name>
</gene>
<dbReference type="AlphaFoldDB" id="A0A1E7FGR9"/>